<reference evidence="2 3" key="1">
    <citation type="submission" date="2019-03" db="EMBL/GenBank/DDBJ databases">
        <title>Bradyrhizobium diversity isolated from nodules of Chamaecrista fasciculata.</title>
        <authorList>
            <person name="Klepa M.S."/>
            <person name="Urquiaga M.O."/>
            <person name="Hungria M."/>
            <person name="Delamuta J.R."/>
        </authorList>
    </citation>
    <scope>NUCLEOTIDE SEQUENCE [LARGE SCALE GENOMIC DNA]</scope>
    <source>
        <strain evidence="2 3">CNPSo 3448</strain>
    </source>
</reference>
<keyword evidence="3" id="KW-1185">Reference proteome</keyword>
<evidence type="ECO:0000256" key="1">
    <source>
        <dbReference type="SAM" id="MobiDB-lite"/>
    </source>
</evidence>
<name>A0A4Y9L3T2_9BRAD</name>
<dbReference type="EMBL" id="SPQT01000053">
    <property type="protein sequence ID" value="TFV37337.1"/>
    <property type="molecule type" value="Genomic_DNA"/>
</dbReference>
<dbReference type="AlphaFoldDB" id="A0A4Y9L3T2"/>
<sequence length="59" mass="6712">MTRVTLGKSRVLERRMPGSVRAKSNGELLGHCGQPQFRRRSMPNASAEWMLSKTGQRLR</sequence>
<proteinExistence type="predicted"/>
<accession>A0A4Y9L3T2</accession>
<organism evidence="2 3">
    <name type="scientific">Bradyrhizobium niftali</name>
    <dbReference type="NCBI Taxonomy" id="2560055"/>
    <lineage>
        <taxon>Bacteria</taxon>
        <taxon>Pseudomonadati</taxon>
        <taxon>Pseudomonadota</taxon>
        <taxon>Alphaproteobacteria</taxon>
        <taxon>Hyphomicrobiales</taxon>
        <taxon>Nitrobacteraceae</taxon>
        <taxon>Bradyrhizobium</taxon>
    </lineage>
</organism>
<gene>
    <name evidence="2" type="ORF">E4K65_43965</name>
</gene>
<feature type="region of interest" description="Disordered" evidence="1">
    <location>
        <begin position="23"/>
        <end position="59"/>
    </location>
</feature>
<evidence type="ECO:0000313" key="2">
    <source>
        <dbReference type="EMBL" id="TFV37337.1"/>
    </source>
</evidence>
<dbReference type="Proteomes" id="UP000297966">
    <property type="component" value="Unassembled WGS sequence"/>
</dbReference>
<evidence type="ECO:0000313" key="3">
    <source>
        <dbReference type="Proteomes" id="UP000297966"/>
    </source>
</evidence>
<protein>
    <submittedName>
        <fullName evidence="2">Uncharacterized protein</fullName>
    </submittedName>
</protein>
<comment type="caution">
    <text evidence="2">The sequence shown here is derived from an EMBL/GenBank/DDBJ whole genome shotgun (WGS) entry which is preliminary data.</text>
</comment>